<name>A0AAD7KK89_9AGAR</name>
<gene>
    <name evidence="2" type="ORF">DFH07DRAFT_975516</name>
</gene>
<proteinExistence type="predicted"/>
<evidence type="ECO:0000313" key="3">
    <source>
        <dbReference type="Proteomes" id="UP001215280"/>
    </source>
</evidence>
<comment type="caution">
    <text evidence="2">The sequence shown here is derived from an EMBL/GenBank/DDBJ whole genome shotgun (WGS) entry which is preliminary data.</text>
</comment>
<keyword evidence="3" id="KW-1185">Reference proteome</keyword>
<dbReference type="Proteomes" id="UP001215280">
    <property type="component" value="Unassembled WGS sequence"/>
</dbReference>
<evidence type="ECO:0000313" key="2">
    <source>
        <dbReference type="EMBL" id="KAJ7785083.1"/>
    </source>
</evidence>
<evidence type="ECO:0000259" key="1">
    <source>
        <dbReference type="Pfam" id="PF08386"/>
    </source>
</evidence>
<organism evidence="2 3">
    <name type="scientific">Mycena maculata</name>
    <dbReference type="NCBI Taxonomy" id="230809"/>
    <lineage>
        <taxon>Eukaryota</taxon>
        <taxon>Fungi</taxon>
        <taxon>Dikarya</taxon>
        <taxon>Basidiomycota</taxon>
        <taxon>Agaricomycotina</taxon>
        <taxon>Agaricomycetes</taxon>
        <taxon>Agaricomycetidae</taxon>
        <taxon>Agaricales</taxon>
        <taxon>Marasmiineae</taxon>
        <taxon>Mycenaceae</taxon>
        <taxon>Mycena</taxon>
    </lineage>
</organism>
<dbReference type="Pfam" id="PF08386">
    <property type="entry name" value="Abhydrolase_4"/>
    <property type="match status" value="1"/>
</dbReference>
<accession>A0AAD7KK89</accession>
<protein>
    <recommendedName>
        <fullName evidence="1">Peptidase S33 tripeptidyl aminopeptidase-like C-terminal domain-containing protein</fullName>
    </recommendedName>
</protein>
<dbReference type="AlphaFoldDB" id="A0AAD7KK89"/>
<dbReference type="InterPro" id="IPR013595">
    <property type="entry name" value="Pept_S33_TAP-like_C"/>
</dbReference>
<sequence length="364" mass="40254">MPFLVYGRVVSSWDNGSAMTEAYASHAANSGGTRLGQASVLGILVCHSEFRFWELRSPRCSRQENVERLVIDGVVDSEMQVRVISQRLIKRGPLLSMVAFLLDRKAVLSFLPLQRRMQASVEKIHTSLLARPIPVRTDTSFGLVDYSMLRSAMFFSLHSPIARFPVLTQALAGLAAGDGTALFKMSERPAFKCGCDPSEFRFEAGVAVSCNDEMRIFASYENALEHYQNRSKMSEWEDILEPYWLSCEEADFCLGITPRIQQSTGDFPKKHFQGPFVANTSFPLLIIGNTAGGSSLLMQSSWLFISLADPITLSGRTAKNMSRGFPGSVVLTQDSTGHCSLSSPSLCTQKYIRGYFLNGTLPTL</sequence>
<feature type="domain" description="Peptidase S33 tripeptidyl aminopeptidase-like C-terminal" evidence="1">
    <location>
        <begin position="308"/>
        <end position="363"/>
    </location>
</feature>
<reference evidence="2" key="1">
    <citation type="submission" date="2023-03" db="EMBL/GenBank/DDBJ databases">
        <title>Massive genome expansion in bonnet fungi (Mycena s.s.) driven by repeated elements and novel gene families across ecological guilds.</title>
        <authorList>
            <consortium name="Lawrence Berkeley National Laboratory"/>
            <person name="Harder C.B."/>
            <person name="Miyauchi S."/>
            <person name="Viragh M."/>
            <person name="Kuo A."/>
            <person name="Thoen E."/>
            <person name="Andreopoulos B."/>
            <person name="Lu D."/>
            <person name="Skrede I."/>
            <person name="Drula E."/>
            <person name="Henrissat B."/>
            <person name="Morin E."/>
            <person name="Kohler A."/>
            <person name="Barry K."/>
            <person name="LaButti K."/>
            <person name="Morin E."/>
            <person name="Salamov A."/>
            <person name="Lipzen A."/>
            <person name="Mereny Z."/>
            <person name="Hegedus B."/>
            <person name="Baldrian P."/>
            <person name="Stursova M."/>
            <person name="Weitz H."/>
            <person name="Taylor A."/>
            <person name="Grigoriev I.V."/>
            <person name="Nagy L.G."/>
            <person name="Martin F."/>
            <person name="Kauserud H."/>
        </authorList>
    </citation>
    <scope>NUCLEOTIDE SEQUENCE</scope>
    <source>
        <strain evidence="2">CBHHK188m</strain>
    </source>
</reference>
<dbReference type="EMBL" id="JARJLG010000001">
    <property type="protein sequence ID" value="KAJ7785083.1"/>
    <property type="molecule type" value="Genomic_DNA"/>
</dbReference>